<evidence type="ECO:0000259" key="2">
    <source>
        <dbReference type="Pfam" id="PF13847"/>
    </source>
</evidence>
<dbReference type="InterPro" id="IPR052663">
    <property type="entry name" value="RF_glutamine_MTase_cyano"/>
</dbReference>
<dbReference type="Gene3D" id="3.40.50.150">
    <property type="entry name" value="Vaccinia Virus protein VP39"/>
    <property type="match status" value="2"/>
</dbReference>
<dbReference type="PANTHER" id="PTHR47441">
    <property type="match status" value="1"/>
</dbReference>
<protein>
    <recommendedName>
        <fullName evidence="2">Methyltransferase domain-containing protein</fullName>
    </recommendedName>
</protein>
<dbReference type="AlphaFoldDB" id="A0A7S3QLB2"/>
<feature type="region of interest" description="Disordered" evidence="1">
    <location>
        <begin position="394"/>
        <end position="451"/>
    </location>
</feature>
<feature type="region of interest" description="Disordered" evidence="1">
    <location>
        <begin position="317"/>
        <end position="374"/>
    </location>
</feature>
<name>A0A7S3QLB2_DUNTE</name>
<accession>A0A7S3QLB2</accession>
<organism evidence="3">
    <name type="scientific">Dunaliella tertiolecta</name>
    <name type="common">Green alga</name>
    <dbReference type="NCBI Taxonomy" id="3047"/>
    <lineage>
        <taxon>Eukaryota</taxon>
        <taxon>Viridiplantae</taxon>
        <taxon>Chlorophyta</taxon>
        <taxon>core chlorophytes</taxon>
        <taxon>Chlorophyceae</taxon>
        <taxon>CS clade</taxon>
        <taxon>Chlamydomonadales</taxon>
        <taxon>Dunaliellaceae</taxon>
        <taxon>Dunaliella</taxon>
    </lineage>
</organism>
<dbReference type="EMBL" id="HBIP01003278">
    <property type="protein sequence ID" value="CAE0486391.1"/>
    <property type="molecule type" value="Transcribed_RNA"/>
</dbReference>
<feature type="domain" description="Methyltransferase" evidence="2">
    <location>
        <begin position="237"/>
        <end position="301"/>
    </location>
</feature>
<reference evidence="3" key="1">
    <citation type="submission" date="2021-01" db="EMBL/GenBank/DDBJ databases">
        <authorList>
            <person name="Corre E."/>
            <person name="Pelletier E."/>
            <person name="Niang G."/>
            <person name="Scheremetjew M."/>
            <person name="Finn R."/>
            <person name="Kale V."/>
            <person name="Holt S."/>
            <person name="Cochrane G."/>
            <person name="Meng A."/>
            <person name="Brown T."/>
            <person name="Cohen L."/>
        </authorList>
    </citation>
    <scope>NUCLEOTIDE SEQUENCE</scope>
    <source>
        <strain evidence="3">CCMP1320</strain>
    </source>
</reference>
<feature type="compositionally biased region" description="Low complexity" evidence="1">
    <location>
        <begin position="424"/>
        <end position="434"/>
    </location>
</feature>
<feature type="compositionally biased region" description="Polar residues" evidence="1">
    <location>
        <begin position="438"/>
        <end position="451"/>
    </location>
</feature>
<dbReference type="PANTHER" id="PTHR47441:SF3">
    <property type="entry name" value="RELEASE FACTOR GLUTAMINE METHYLTRANSFERASE"/>
    <property type="match status" value="1"/>
</dbReference>
<dbReference type="SUPFAM" id="SSF53335">
    <property type="entry name" value="S-adenosyl-L-methionine-dependent methyltransferases"/>
    <property type="match status" value="1"/>
</dbReference>
<proteinExistence type="predicted"/>
<dbReference type="InterPro" id="IPR025714">
    <property type="entry name" value="Methyltranfer_dom"/>
</dbReference>
<gene>
    <name evidence="3" type="ORF">DTER00134_LOCUS1430</name>
</gene>
<evidence type="ECO:0000313" key="3">
    <source>
        <dbReference type="EMBL" id="CAE0486391.1"/>
    </source>
</evidence>
<dbReference type="InterPro" id="IPR029063">
    <property type="entry name" value="SAM-dependent_MTases_sf"/>
</dbReference>
<sequence length="594" mass="63086">MLAYRRGSLIGCSLQTVHWLPVQGLLCAKQQGHARSSTRLPSAVPHVTSSGLAATAWSHRVRPTSPEEVPIPLCQRLPAYEAPANAVLAWHRAMGARVAEIGDSFEQQDLGPSESELKRELDWVLDDTVVAIKYRPEDSWMPCSWRFLEAEVSAAVHRRHDVSPWLLQLRASVEQLYEWWTLRLQDRVPFQYLIASAHWRQHVLSVGPGVLIPRPETEIFADLVSEALKQRPSLASMPWVDMGTGSGAIAIAAAEALREHSKDAHVFAVDLSPVAVAYAAANARTTGLSDHVTVLNGSWFEPVATAVEASQQLATSATGAVEVQQPEQGDEPGSAAPGAAEVQQSVQGDEPESAATDAQAGGHSNGLANFSDTMKAGGDEELHATASSQGLELPLTSGQHEQPPHHGAVAPPVQTLYPLPAIPSPQASHHAPPAENHPTLTTQGTDATGSTVSTVDQVPIDYHRLNRCQPAGQTRLAACLGGVLSNPPYIPTSTMKAGLQAEVGLHEPWDALDGGTGTGLDSLKAICMGAADMLIPGGFIALETAGKEQAFLVASLLETLEAPDGKVAAFTNIKVIYDCFGVPRFVSASRSAVG</sequence>
<dbReference type="Pfam" id="PF13847">
    <property type="entry name" value="Methyltransf_31"/>
    <property type="match status" value="1"/>
</dbReference>
<evidence type="ECO:0000256" key="1">
    <source>
        <dbReference type="SAM" id="MobiDB-lite"/>
    </source>
</evidence>